<dbReference type="Pfam" id="PF13192">
    <property type="entry name" value="Thioredoxin_3"/>
    <property type="match status" value="1"/>
</dbReference>
<accession>A0A7C2K3F6</accession>
<dbReference type="SUPFAM" id="SSF52833">
    <property type="entry name" value="Thioredoxin-like"/>
    <property type="match status" value="1"/>
</dbReference>
<feature type="domain" description="Thioredoxin-like fold" evidence="3">
    <location>
        <begin position="3"/>
        <end position="77"/>
    </location>
</feature>
<feature type="disulfide bond" description="Redox-active" evidence="2">
    <location>
        <begin position="11"/>
        <end position="14"/>
    </location>
</feature>
<dbReference type="AlphaFoldDB" id="A0A7C2K3F6"/>
<dbReference type="Gene3D" id="3.40.30.10">
    <property type="entry name" value="Glutaredoxin"/>
    <property type="match status" value="1"/>
</dbReference>
<organism evidence="4">
    <name type="scientific">candidate division WOR-3 bacterium</name>
    <dbReference type="NCBI Taxonomy" id="2052148"/>
    <lineage>
        <taxon>Bacteria</taxon>
        <taxon>Bacteria division WOR-3</taxon>
    </lineage>
</organism>
<dbReference type="InterPro" id="IPR012336">
    <property type="entry name" value="Thioredoxin-like_fold"/>
</dbReference>
<dbReference type="NCBIfam" id="TIGR00412">
    <property type="entry name" value="redox_disulf_2"/>
    <property type="match status" value="1"/>
</dbReference>
<name>A0A7C2K3F6_UNCW3</name>
<proteinExistence type="predicted"/>
<dbReference type="PANTHER" id="PTHR36450:SF1">
    <property type="entry name" value="THIOREDOXIN"/>
    <property type="match status" value="1"/>
</dbReference>
<evidence type="ECO:0000259" key="3">
    <source>
        <dbReference type="Pfam" id="PF13192"/>
    </source>
</evidence>
<dbReference type="PIRSF" id="PIRSF037031">
    <property type="entry name" value="Redox_disulphide_2"/>
    <property type="match status" value="1"/>
</dbReference>
<comment type="caution">
    <text evidence="4">The sequence shown here is derived from an EMBL/GenBank/DDBJ whole genome shotgun (WGS) entry which is preliminary data.</text>
</comment>
<evidence type="ECO:0000256" key="2">
    <source>
        <dbReference type="PIRSR" id="PIRSR037031-51"/>
    </source>
</evidence>
<dbReference type="PANTHER" id="PTHR36450">
    <property type="entry name" value="THIOREDOXIN"/>
    <property type="match status" value="1"/>
</dbReference>
<reference evidence="4" key="1">
    <citation type="journal article" date="2020" name="mSystems">
        <title>Genome- and Community-Level Interaction Insights into Carbon Utilization and Element Cycling Functions of Hydrothermarchaeota in Hydrothermal Sediment.</title>
        <authorList>
            <person name="Zhou Z."/>
            <person name="Liu Y."/>
            <person name="Xu W."/>
            <person name="Pan J."/>
            <person name="Luo Z.H."/>
            <person name="Li M."/>
        </authorList>
    </citation>
    <scope>NUCLEOTIDE SEQUENCE [LARGE SCALE GENOMIC DNA]</scope>
    <source>
        <strain evidence="4">SpSt-34</strain>
    </source>
</reference>
<keyword evidence="2" id="KW-1015">Disulfide bond</keyword>
<protein>
    <submittedName>
        <fullName evidence="4">Thioredoxin family protein</fullName>
    </submittedName>
</protein>
<keyword evidence="2" id="KW-0676">Redox-active center</keyword>
<dbReference type="InterPro" id="IPR005243">
    <property type="entry name" value="THIRX-like_proc"/>
</dbReference>
<dbReference type="InterPro" id="IPR036249">
    <property type="entry name" value="Thioredoxin-like_sf"/>
</dbReference>
<evidence type="ECO:0000256" key="1">
    <source>
        <dbReference type="PIRSR" id="PIRSR037031-50"/>
    </source>
</evidence>
<feature type="active site" description="Nucleophile" evidence="1">
    <location>
        <position position="11"/>
    </location>
</feature>
<sequence length="81" mass="8647">MKQILILGSGCPKCKALEKVFKDAVAQLGDHIDVVHIYDPKEFAKYGVMITPAAVINGKVVVSGRVPGLSEALEILKTNIG</sequence>
<gene>
    <name evidence="4" type="ORF">ENQ77_00095</name>
</gene>
<evidence type="ECO:0000313" key="4">
    <source>
        <dbReference type="EMBL" id="HEN27085.1"/>
    </source>
</evidence>
<dbReference type="EMBL" id="DSOL01000002">
    <property type="protein sequence ID" value="HEN27085.1"/>
    <property type="molecule type" value="Genomic_DNA"/>
</dbReference>
<feature type="active site" description="Nucleophile" evidence="1">
    <location>
        <position position="14"/>
    </location>
</feature>